<evidence type="ECO:0000256" key="7">
    <source>
        <dbReference type="SAM" id="MobiDB-lite"/>
    </source>
</evidence>
<dbReference type="SMART" id="SM00355">
    <property type="entry name" value="ZnF_C2H2"/>
    <property type="match status" value="8"/>
</dbReference>
<feature type="compositionally biased region" description="Basic and acidic residues" evidence="7">
    <location>
        <begin position="757"/>
        <end position="768"/>
    </location>
</feature>
<dbReference type="Gene3D" id="3.30.160.60">
    <property type="entry name" value="Classic Zinc Finger"/>
    <property type="match status" value="4"/>
</dbReference>
<evidence type="ECO:0000313" key="10">
    <source>
        <dbReference type="Proteomes" id="UP000507470"/>
    </source>
</evidence>
<name>A0A6J8DQM7_MYTCO</name>
<feature type="region of interest" description="Disordered" evidence="7">
    <location>
        <begin position="1611"/>
        <end position="1634"/>
    </location>
</feature>
<dbReference type="GO" id="GO:0000981">
    <property type="term" value="F:DNA-binding transcription factor activity, RNA polymerase II-specific"/>
    <property type="evidence" value="ECO:0007669"/>
    <property type="project" value="TreeGrafter"/>
</dbReference>
<dbReference type="GO" id="GO:0008270">
    <property type="term" value="F:zinc ion binding"/>
    <property type="evidence" value="ECO:0007669"/>
    <property type="project" value="UniProtKB-KW"/>
</dbReference>
<feature type="compositionally biased region" description="Polar residues" evidence="7">
    <location>
        <begin position="1056"/>
        <end position="1072"/>
    </location>
</feature>
<feature type="compositionally biased region" description="Low complexity" evidence="7">
    <location>
        <begin position="1305"/>
        <end position="1322"/>
    </location>
</feature>
<feature type="domain" description="C2H2-type" evidence="8">
    <location>
        <begin position="518"/>
        <end position="545"/>
    </location>
</feature>
<evidence type="ECO:0000256" key="2">
    <source>
        <dbReference type="ARBA" id="ARBA00022737"/>
    </source>
</evidence>
<evidence type="ECO:0000256" key="4">
    <source>
        <dbReference type="ARBA" id="ARBA00022833"/>
    </source>
</evidence>
<organism evidence="9 10">
    <name type="scientific">Mytilus coruscus</name>
    <name type="common">Sea mussel</name>
    <dbReference type="NCBI Taxonomy" id="42192"/>
    <lineage>
        <taxon>Eukaryota</taxon>
        <taxon>Metazoa</taxon>
        <taxon>Spiralia</taxon>
        <taxon>Lophotrochozoa</taxon>
        <taxon>Mollusca</taxon>
        <taxon>Bivalvia</taxon>
        <taxon>Autobranchia</taxon>
        <taxon>Pteriomorphia</taxon>
        <taxon>Mytilida</taxon>
        <taxon>Mytiloidea</taxon>
        <taxon>Mytilidae</taxon>
        <taxon>Mytilinae</taxon>
        <taxon>Mytilus</taxon>
    </lineage>
</organism>
<dbReference type="PROSITE" id="PS50157">
    <property type="entry name" value="ZINC_FINGER_C2H2_2"/>
    <property type="match status" value="6"/>
</dbReference>
<dbReference type="Proteomes" id="UP000507470">
    <property type="component" value="Unassembled WGS sequence"/>
</dbReference>
<evidence type="ECO:0000259" key="8">
    <source>
        <dbReference type="PROSITE" id="PS50157"/>
    </source>
</evidence>
<feature type="domain" description="C2H2-type" evidence="8">
    <location>
        <begin position="458"/>
        <end position="487"/>
    </location>
</feature>
<keyword evidence="4" id="KW-0862">Zinc</keyword>
<keyword evidence="10" id="KW-1185">Reference proteome</keyword>
<gene>
    <name evidence="9" type="ORF">MCOR_42504</name>
</gene>
<evidence type="ECO:0000256" key="3">
    <source>
        <dbReference type="ARBA" id="ARBA00022771"/>
    </source>
</evidence>
<dbReference type="GO" id="GO:0000978">
    <property type="term" value="F:RNA polymerase II cis-regulatory region sequence-specific DNA binding"/>
    <property type="evidence" value="ECO:0007669"/>
    <property type="project" value="TreeGrafter"/>
</dbReference>
<evidence type="ECO:0000256" key="6">
    <source>
        <dbReference type="PROSITE-ProRule" id="PRU00042"/>
    </source>
</evidence>
<feature type="compositionally biased region" description="Basic and acidic residues" evidence="7">
    <location>
        <begin position="1043"/>
        <end position="1055"/>
    </location>
</feature>
<feature type="domain" description="C2H2-type" evidence="8">
    <location>
        <begin position="430"/>
        <end position="457"/>
    </location>
</feature>
<feature type="region of interest" description="Disordered" evidence="7">
    <location>
        <begin position="1043"/>
        <end position="1131"/>
    </location>
</feature>
<dbReference type="PANTHER" id="PTHR24388:SF53">
    <property type="entry name" value="CHORION TRANSCRIPTION FACTOR CF2-RELATED"/>
    <property type="match status" value="1"/>
</dbReference>
<dbReference type="InterPro" id="IPR050527">
    <property type="entry name" value="Snail/Krueppel_Znf"/>
</dbReference>
<feature type="region of interest" description="Disordered" evidence="7">
    <location>
        <begin position="704"/>
        <end position="768"/>
    </location>
</feature>
<feature type="region of interest" description="Disordered" evidence="7">
    <location>
        <begin position="247"/>
        <end position="272"/>
    </location>
</feature>
<evidence type="ECO:0000313" key="9">
    <source>
        <dbReference type="EMBL" id="CAC5409180.1"/>
    </source>
</evidence>
<dbReference type="SUPFAM" id="SSF57667">
    <property type="entry name" value="beta-beta-alpha zinc fingers"/>
    <property type="match status" value="3"/>
</dbReference>
<keyword evidence="1" id="KW-0479">Metal-binding</keyword>
<proteinExistence type="predicted"/>
<feature type="region of interest" description="Disordered" evidence="7">
    <location>
        <begin position="1301"/>
        <end position="1323"/>
    </location>
</feature>
<dbReference type="GO" id="GO:0005634">
    <property type="term" value="C:nucleus"/>
    <property type="evidence" value="ECO:0007669"/>
    <property type="project" value="UniProtKB-SubCell"/>
</dbReference>
<dbReference type="PANTHER" id="PTHR24388">
    <property type="entry name" value="ZINC FINGER PROTEIN"/>
    <property type="match status" value="1"/>
</dbReference>
<feature type="domain" description="C2H2-type" evidence="8">
    <location>
        <begin position="488"/>
        <end position="517"/>
    </location>
</feature>
<keyword evidence="3 6" id="KW-0863">Zinc-finger</keyword>
<dbReference type="FunFam" id="3.30.160.60:FF:000446">
    <property type="entry name" value="Zinc finger protein"/>
    <property type="match status" value="1"/>
</dbReference>
<accession>A0A6J8DQM7</accession>
<protein>
    <submittedName>
        <fullName evidence="9">KRAB</fullName>
    </submittedName>
</protein>
<feature type="compositionally biased region" description="Polar residues" evidence="7">
    <location>
        <begin position="714"/>
        <end position="742"/>
    </location>
</feature>
<dbReference type="EMBL" id="CACVKT020007640">
    <property type="protein sequence ID" value="CAC5409180.1"/>
    <property type="molecule type" value="Genomic_DNA"/>
</dbReference>
<dbReference type="PROSITE" id="PS00028">
    <property type="entry name" value="ZINC_FINGER_C2H2_1"/>
    <property type="match status" value="2"/>
</dbReference>
<feature type="compositionally biased region" description="Polar residues" evidence="7">
    <location>
        <begin position="1615"/>
        <end position="1634"/>
    </location>
</feature>
<evidence type="ECO:0000256" key="5">
    <source>
        <dbReference type="ARBA" id="ARBA00023242"/>
    </source>
</evidence>
<dbReference type="InterPro" id="IPR013087">
    <property type="entry name" value="Znf_C2H2_type"/>
</dbReference>
<feature type="domain" description="C2H2-type" evidence="8">
    <location>
        <begin position="574"/>
        <end position="603"/>
    </location>
</feature>
<dbReference type="InterPro" id="IPR036236">
    <property type="entry name" value="Znf_C2H2_sf"/>
</dbReference>
<sequence length="1634" mass="185346">MAEFPVTQDVIQENVPNDDTSIFLPEGSRVISDDSLPVVILAEDTGIIQGREILLQHTDTISSDDLRKPQINIIDLNLISHSEDNQLTSNQLNFDGLLPNQVEESQTPIAIQSTVSGKILKQSSDSQKLVSYTIFCPNEEAIFTAEPCQEDTVRQGKRPINRNLTKKKGNTDVNEAVGSANYTQLLNNVNKHLLSTNSLADGNGQKPSTIKNTVFHGLKSKPTGMGAVFKSKKSSNLFENLEQFAREGEKEMPVPSASNGDGVSTDNDSERDFEDTLKSRCLRSKVSVKLVPLDMSKISVDKKPKVDSFKNIKKQQNIKEKSIDINKVSKLKNGIVGEQYTFIRGKKKKKKPSLGLLREIDKKPAERFGKIPKSMTAWKKIETIEKTGKKPKIQGRKGIEGEFPCNLCDYVAKIKTHLQVHRAVHIPKWRKCNFCKFESRSEFKMMEHEARHTGEKPFKCKVEGCDYAGACKGDLTKHQRKHQEDKPFKCPQAGCSFGTKWPRNLKHHLTTHSDERPHKCKQCGYAFKRPSDLSYHMYRHNDLKPIKCEKCEFRCKTNFEIKCHMLKHSDVRYFKCTHSGCTQETKTKSDLTKHMKVHCKTQEHILAHIGTMHGSKYAYFCEICKKPFKRYHLLQVHYPRCHTKEELEMLESALQLNMQAIKSEVIDEITKTELAKTNSELNWDCVFVKDERCDFEAYGVTEDQSVNTDEDTTTKTSENQNLNGTNQDHNNENTVSSEVDTTQNEHRNTSDNLNDTNESKKPDVKPAKLECTENSYNSTKPATLAIYDDFRLPLATVGFHFNFIKKGKKTKAWFMDQSYMDETAKKRHQKYLNRKREEMLYGYYNSKRRRKIQGKLTTVYESPEKTKQQFAGGKYFPKNKTKKAIEPLIKLDSSNKTMPKIVIKSSSSESKRLEAKKLLDISIKKSTMSRSHDLKAHKKPKTTILGHIKTEPVKKENAKKPSLKTTIDSKKHKKLKIMKTKKLKKVVKEQYMKPKEKLSIKPKGKPDRKPKVVEILKKDANKIIKPTGKPGRKPKITSKMAEFKKSKMKTYENRMNKNTKTGKPSAIQSTIIKNKPGRKPKSNVVGEKKTKVNKSSLKKTGKKPGRKPKEHVKLPKIQKPKGKPGPKPKYKVPIMESKINKSKGKRGRKPKALQADSTILTEIKQEAVDDFEQMTTSLDNLIGWQDDMNTSSFNDTNDGECEGDVVQSYNITVCQDFNQSHDADLSSSATLSDRIKTNRRRVRNYKTSNDNENAAQKWLASGSTTKTIQLPSELPSEVSDKITVVTDRPIIYKFIGKRANEPETTRTNNESTSNSPESNLTPIPKAELYAKIRSRIASKNVTAKESHRKITAKNIPLERLAVDTSTGGIVTSNAFNSQLIPLQTFTSETLKGTTLIKERDIQPTQKLVSAQTLSSNTLKRMNIQYNSEKNKRNKLDVPQVVIENAEEMNSHTCNEVYLSSLQDSENYDVQEQDTQVFVKEEIIIDLDDENDRDYYRSEGNNEDHACVEDYAKNGIAREHQPVEMDRIIESNGNLFVPYCDDVAVMQASAEVLQEAGGNEQLNEPSAINQLGFVIETVQDSALDVEESQDGNVVVQMLEPAVENSIISKLTDDTDQTLPDSDIDINSSPIKQEPR</sequence>
<reference evidence="9 10" key="1">
    <citation type="submission" date="2020-06" db="EMBL/GenBank/DDBJ databases">
        <authorList>
            <person name="Li R."/>
            <person name="Bekaert M."/>
        </authorList>
    </citation>
    <scope>NUCLEOTIDE SEQUENCE [LARGE SCALE GENOMIC DNA]</scope>
    <source>
        <strain evidence="10">wild</strain>
    </source>
</reference>
<feature type="compositionally biased region" description="Basic residues" evidence="7">
    <location>
        <begin position="1096"/>
        <end position="1130"/>
    </location>
</feature>
<keyword evidence="2" id="KW-0677">Repeat</keyword>
<feature type="domain" description="C2H2-type" evidence="8">
    <location>
        <begin position="619"/>
        <end position="647"/>
    </location>
</feature>
<evidence type="ECO:0000256" key="1">
    <source>
        <dbReference type="ARBA" id="ARBA00022723"/>
    </source>
</evidence>
<feature type="compositionally biased region" description="Polar residues" evidence="7">
    <location>
        <begin position="256"/>
        <end position="266"/>
    </location>
</feature>
<dbReference type="OrthoDB" id="654211at2759"/>
<keyword evidence="5" id="KW-0539">Nucleus</keyword>